<reference evidence="3" key="1">
    <citation type="journal article" date="2014" name="Genome Announc.">
        <title>Draft genome sequence of Colletotrichum sublineola, a destructive pathogen of cultivated sorghum.</title>
        <authorList>
            <person name="Baroncelli R."/>
            <person name="Sanz-Martin J.M."/>
            <person name="Rech G.E."/>
            <person name="Sukno S.A."/>
            <person name="Thon M.R."/>
        </authorList>
    </citation>
    <scope>NUCLEOTIDE SEQUENCE [LARGE SCALE GENOMIC DNA]</scope>
    <source>
        <strain evidence="3">TX430BB</strain>
    </source>
</reference>
<feature type="transmembrane region" description="Helical" evidence="1">
    <location>
        <begin position="239"/>
        <end position="263"/>
    </location>
</feature>
<evidence type="ECO:0000313" key="2">
    <source>
        <dbReference type="EMBL" id="KDN64660.1"/>
    </source>
</evidence>
<dbReference type="AlphaFoldDB" id="A0A066XF81"/>
<dbReference type="STRING" id="1173701.A0A066XF81"/>
<name>A0A066XF81_COLSU</name>
<proteinExistence type="predicted"/>
<dbReference type="eggNOG" id="ENOG502SHVK">
    <property type="taxonomic scope" value="Eukaryota"/>
</dbReference>
<keyword evidence="1" id="KW-0812">Transmembrane</keyword>
<keyword evidence="1" id="KW-1133">Transmembrane helix</keyword>
<gene>
    <name evidence="2" type="ORF">CSUB01_04298</name>
</gene>
<dbReference type="EMBL" id="JMSE01001107">
    <property type="protein sequence ID" value="KDN64660.1"/>
    <property type="molecule type" value="Genomic_DNA"/>
</dbReference>
<evidence type="ECO:0000313" key="3">
    <source>
        <dbReference type="Proteomes" id="UP000027238"/>
    </source>
</evidence>
<organism evidence="2 3">
    <name type="scientific">Colletotrichum sublineola</name>
    <name type="common">Sorghum anthracnose fungus</name>
    <dbReference type="NCBI Taxonomy" id="1173701"/>
    <lineage>
        <taxon>Eukaryota</taxon>
        <taxon>Fungi</taxon>
        <taxon>Dikarya</taxon>
        <taxon>Ascomycota</taxon>
        <taxon>Pezizomycotina</taxon>
        <taxon>Sordariomycetes</taxon>
        <taxon>Hypocreomycetidae</taxon>
        <taxon>Glomerellales</taxon>
        <taxon>Glomerellaceae</taxon>
        <taxon>Colletotrichum</taxon>
        <taxon>Colletotrichum graminicola species complex</taxon>
    </lineage>
</organism>
<evidence type="ECO:0000256" key="1">
    <source>
        <dbReference type="SAM" id="Phobius"/>
    </source>
</evidence>
<keyword evidence="1" id="KW-0472">Membrane</keyword>
<feature type="transmembrane region" description="Helical" evidence="1">
    <location>
        <begin position="299"/>
        <end position="320"/>
    </location>
</feature>
<dbReference type="Proteomes" id="UP000027238">
    <property type="component" value="Unassembled WGS sequence"/>
</dbReference>
<feature type="transmembrane region" description="Helical" evidence="1">
    <location>
        <begin position="73"/>
        <end position="93"/>
    </location>
</feature>
<protein>
    <submittedName>
        <fullName evidence="2">Uncharacterized protein</fullName>
    </submittedName>
</protein>
<accession>A0A066XF81</accession>
<comment type="caution">
    <text evidence="2">The sequence shown here is derived from an EMBL/GenBank/DDBJ whole genome shotgun (WGS) entry which is preliminary data.</text>
</comment>
<feature type="transmembrane region" description="Helical" evidence="1">
    <location>
        <begin position="198"/>
        <end position="219"/>
    </location>
</feature>
<dbReference type="OrthoDB" id="72269at2759"/>
<sequence length="376" mass="40769">MSQALFTTVFASIFYVAKVAINDRSIANGLTGVIKKQLHGKPIPFTSSKAMDGMLTMLVRFFQPIITGKDPALTLFCAFFAGQVLAVQVLIQLEGLRAGNKGKLISYTTYWGFGWQLCTVGITLPLYFLLYIYTSAIPDAVGPKAFAAAISVDPVQTRAVLWSVALGTGLPTLLAALPPPRVIAPRTSEIFLAAWQAFPLWTGIAQLASSRTIAFLGLVPRAETPTAAWARTSKELNRVYVSVLPVVALVSYGVFGYVVFWAARGAPAPAVEMLKQMFVPPSPFSRAKMASLEKGILGFLQWDMYCASLAMWTWVVYVAYRRKGARGAAADLGKLAMWSPVVGPCGAALAVVWERDVEALKGCSEKKEVGEEKKTR</sequence>
<keyword evidence="3" id="KW-1185">Reference proteome</keyword>
<dbReference type="HOGENOM" id="CLU_038717_2_0_1"/>
<feature type="transmembrane region" description="Helical" evidence="1">
    <location>
        <begin position="159"/>
        <end position="178"/>
    </location>
</feature>
<feature type="transmembrane region" description="Helical" evidence="1">
    <location>
        <begin position="113"/>
        <end position="134"/>
    </location>
</feature>
<dbReference type="OMA" id="VFLRWDY"/>